<organism evidence="1 2">
    <name type="scientific">Lichtheimia ornata</name>
    <dbReference type="NCBI Taxonomy" id="688661"/>
    <lineage>
        <taxon>Eukaryota</taxon>
        <taxon>Fungi</taxon>
        <taxon>Fungi incertae sedis</taxon>
        <taxon>Mucoromycota</taxon>
        <taxon>Mucoromycotina</taxon>
        <taxon>Mucoromycetes</taxon>
        <taxon>Mucorales</taxon>
        <taxon>Lichtheimiaceae</taxon>
        <taxon>Lichtheimia</taxon>
    </lineage>
</organism>
<gene>
    <name evidence="1" type="ORF">O0I10_010225</name>
</gene>
<dbReference type="Proteomes" id="UP001234581">
    <property type="component" value="Unassembled WGS sequence"/>
</dbReference>
<dbReference type="RefSeq" id="XP_058339063.1">
    <property type="nucleotide sequence ID" value="XM_058490207.1"/>
</dbReference>
<dbReference type="GeneID" id="83217629"/>
<keyword evidence="2" id="KW-1185">Reference proteome</keyword>
<evidence type="ECO:0000313" key="2">
    <source>
        <dbReference type="Proteomes" id="UP001234581"/>
    </source>
</evidence>
<sequence>MDAAVIATNNNFTCPFGAVKVYPSLMAFIIKYRLEKRLSKLVTVSTSLQQGNVFWLLGGIKHRGFSYDTG</sequence>
<dbReference type="AlphaFoldDB" id="A0AAD7UWJ4"/>
<evidence type="ECO:0000313" key="1">
    <source>
        <dbReference type="EMBL" id="KAJ8654149.1"/>
    </source>
</evidence>
<accession>A0AAD7UWJ4</accession>
<proteinExistence type="predicted"/>
<name>A0AAD7UWJ4_9FUNG</name>
<comment type="caution">
    <text evidence="1">The sequence shown here is derived from an EMBL/GenBank/DDBJ whole genome shotgun (WGS) entry which is preliminary data.</text>
</comment>
<protein>
    <submittedName>
        <fullName evidence="1">Uncharacterized protein</fullName>
    </submittedName>
</protein>
<reference evidence="1 2" key="1">
    <citation type="submission" date="2023-03" db="EMBL/GenBank/DDBJ databases">
        <title>Genome sequence of Lichtheimia ornata CBS 291.66.</title>
        <authorList>
            <person name="Mohabir J.T."/>
            <person name="Shea T.P."/>
            <person name="Kurbessoian T."/>
            <person name="Berby B."/>
            <person name="Fontaine J."/>
            <person name="Livny J."/>
            <person name="Gnirke A."/>
            <person name="Stajich J.E."/>
            <person name="Cuomo C.A."/>
        </authorList>
    </citation>
    <scope>NUCLEOTIDE SEQUENCE [LARGE SCALE GENOMIC DNA]</scope>
    <source>
        <strain evidence="1">CBS 291.66</strain>
    </source>
</reference>
<dbReference type="EMBL" id="JARTCD010000066">
    <property type="protein sequence ID" value="KAJ8654149.1"/>
    <property type="molecule type" value="Genomic_DNA"/>
</dbReference>